<evidence type="ECO:0000313" key="2">
    <source>
        <dbReference type="Proteomes" id="UP000694422"/>
    </source>
</evidence>
<keyword evidence="2" id="KW-1185">Reference proteome</keyword>
<organism evidence="1 2">
    <name type="scientific">Spermophilus dauricus</name>
    <name type="common">Daurian ground squirrel</name>
    <dbReference type="NCBI Taxonomy" id="99837"/>
    <lineage>
        <taxon>Eukaryota</taxon>
        <taxon>Metazoa</taxon>
        <taxon>Chordata</taxon>
        <taxon>Craniata</taxon>
        <taxon>Vertebrata</taxon>
        <taxon>Euteleostomi</taxon>
        <taxon>Mammalia</taxon>
        <taxon>Eutheria</taxon>
        <taxon>Euarchontoglires</taxon>
        <taxon>Glires</taxon>
        <taxon>Rodentia</taxon>
        <taxon>Sciuromorpha</taxon>
        <taxon>Sciuridae</taxon>
        <taxon>Xerinae</taxon>
        <taxon>Marmotini</taxon>
        <taxon>Spermophilus</taxon>
    </lineage>
</organism>
<reference evidence="1" key="2">
    <citation type="submission" date="2025-09" db="UniProtKB">
        <authorList>
            <consortium name="Ensembl"/>
        </authorList>
    </citation>
    <scope>IDENTIFICATION</scope>
</reference>
<accession>A0A8C9PUW6</accession>
<name>A0A8C9PUW6_SPEDA</name>
<dbReference type="Ensembl" id="ENSSDAT00000014254.1">
    <property type="protein sequence ID" value="ENSSDAP00000012597.1"/>
    <property type="gene ID" value="ENSSDAG00000011358.1"/>
</dbReference>
<proteinExistence type="predicted"/>
<evidence type="ECO:0000313" key="1">
    <source>
        <dbReference type="Ensembl" id="ENSSDAP00000012597.1"/>
    </source>
</evidence>
<dbReference type="Proteomes" id="UP000694422">
    <property type="component" value="Unplaced"/>
</dbReference>
<sequence length="63" mass="7102">LNDLIVFYFNSFTTQVIIKCHCLIPAAWEAEAGGWRPRPCNLEALQCPSLLHFNSDFCSLESA</sequence>
<reference evidence="1" key="1">
    <citation type="submission" date="2025-08" db="UniProtKB">
        <authorList>
            <consortium name="Ensembl"/>
        </authorList>
    </citation>
    <scope>IDENTIFICATION</scope>
</reference>
<protein>
    <submittedName>
        <fullName evidence="1">Uncharacterized protein</fullName>
    </submittedName>
</protein>
<dbReference type="AlphaFoldDB" id="A0A8C9PUW6"/>